<feature type="compositionally biased region" description="Polar residues" evidence="5">
    <location>
        <begin position="275"/>
        <end position="294"/>
    </location>
</feature>
<comment type="caution">
    <text evidence="8">The sequence shown here is derived from an EMBL/GenBank/DDBJ whole genome shotgun (WGS) entry which is preliminary data.</text>
</comment>
<dbReference type="Proteomes" id="UP001201163">
    <property type="component" value="Unassembled WGS sequence"/>
</dbReference>
<comment type="subcellular location">
    <subcellularLocation>
        <location evidence="1">Membrane</location>
        <topology evidence="1">Single-pass membrane protein</topology>
    </subcellularLocation>
</comment>
<gene>
    <name evidence="8" type="ORF">EDB92DRAFT_1970586</name>
</gene>
<feature type="region of interest" description="Disordered" evidence="5">
    <location>
        <begin position="228"/>
        <end position="301"/>
    </location>
</feature>
<evidence type="ECO:0000256" key="2">
    <source>
        <dbReference type="ARBA" id="ARBA00022692"/>
    </source>
</evidence>
<feature type="region of interest" description="Disordered" evidence="5">
    <location>
        <begin position="145"/>
        <end position="189"/>
    </location>
</feature>
<feature type="chain" id="PRO_5042106818" evidence="7">
    <location>
        <begin position="21"/>
        <end position="301"/>
    </location>
</feature>
<keyword evidence="3 6" id="KW-1133">Transmembrane helix</keyword>
<feature type="compositionally biased region" description="Polar residues" evidence="5">
    <location>
        <begin position="149"/>
        <end position="163"/>
    </location>
</feature>
<dbReference type="Gene3D" id="1.20.5.510">
    <property type="entry name" value="Single helix bin"/>
    <property type="match status" value="1"/>
</dbReference>
<evidence type="ECO:0000313" key="8">
    <source>
        <dbReference type="EMBL" id="KAH8995353.1"/>
    </source>
</evidence>
<protein>
    <submittedName>
        <fullName evidence="8">Uncharacterized protein</fullName>
    </submittedName>
</protein>
<dbReference type="GO" id="GO:0016020">
    <property type="term" value="C:membrane"/>
    <property type="evidence" value="ECO:0007669"/>
    <property type="project" value="UniProtKB-SubCell"/>
</dbReference>
<dbReference type="GO" id="GO:0071944">
    <property type="term" value="C:cell periphery"/>
    <property type="evidence" value="ECO:0007669"/>
    <property type="project" value="UniProtKB-ARBA"/>
</dbReference>
<evidence type="ECO:0000256" key="3">
    <source>
        <dbReference type="ARBA" id="ARBA00022989"/>
    </source>
</evidence>
<sequence length="301" mass="31686">MFSPLLALLSYLLFIGATRAQSYNSLQQNPCMVTAYLAAVCNNGVFSIPNLLPQHYYTGPSGVDNDDQCKCNTVVYNLISACDACQGASWIPYSTWSFNCTANAKAPPGEFPEPVPAGTRVPQWAYIDTSISDNWNATAAQLVGDSPEVTGTGTNGPTSTIRVSQSTLTPTTSGSGSSSTSTSTSHSSSNAGAIAGGVVGGIVGAALIAGVAAWFIIRRRRARSAPSATYMTGQGGEMGQPVPYPLTIETPRLYDPSDPTTYPHPPSSPTIHTTNQSNQYLHSPTSDLQPNRHTYSGLPEV</sequence>
<evidence type="ECO:0000313" key="9">
    <source>
        <dbReference type="Proteomes" id="UP001201163"/>
    </source>
</evidence>
<dbReference type="EMBL" id="JAKELL010000012">
    <property type="protein sequence ID" value="KAH8995353.1"/>
    <property type="molecule type" value="Genomic_DNA"/>
</dbReference>
<organism evidence="8 9">
    <name type="scientific">Lactarius akahatsu</name>
    <dbReference type="NCBI Taxonomy" id="416441"/>
    <lineage>
        <taxon>Eukaryota</taxon>
        <taxon>Fungi</taxon>
        <taxon>Dikarya</taxon>
        <taxon>Basidiomycota</taxon>
        <taxon>Agaricomycotina</taxon>
        <taxon>Agaricomycetes</taxon>
        <taxon>Russulales</taxon>
        <taxon>Russulaceae</taxon>
        <taxon>Lactarius</taxon>
    </lineage>
</organism>
<feature type="transmembrane region" description="Helical" evidence="6">
    <location>
        <begin position="193"/>
        <end position="217"/>
    </location>
</feature>
<dbReference type="AlphaFoldDB" id="A0AAD4LP22"/>
<evidence type="ECO:0000256" key="4">
    <source>
        <dbReference type="ARBA" id="ARBA00023136"/>
    </source>
</evidence>
<feature type="signal peptide" evidence="7">
    <location>
        <begin position="1"/>
        <end position="20"/>
    </location>
</feature>
<dbReference type="InterPro" id="IPR051694">
    <property type="entry name" value="Immunoregulatory_rcpt-like"/>
</dbReference>
<reference evidence="8" key="1">
    <citation type="submission" date="2022-01" db="EMBL/GenBank/DDBJ databases">
        <title>Comparative genomics reveals a dynamic genome evolution in the ectomycorrhizal milk-cap (Lactarius) mushrooms.</title>
        <authorList>
            <consortium name="DOE Joint Genome Institute"/>
            <person name="Lebreton A."/>
            <person name="Tang N."/>
            <person name="Kuo A."/>
            <person name="LaButti K."/>
            <person name="Drula E."/>
            <person name="Barry K."/>
            <person name="Clum A."/>
            <person name="Lipzen A."/>
            <person name="Mousain D."/>
            <person name="Ng V."/>
            <person name="Wang R."/>
            <person name="Wang X."/>
            <person name="Dai Y."/>
            <person name="Henrissat B."/>
            <person name="Grigoriev I.V."/>
            <person name="Guerin-Laguette A."/>
            <person name="Yu F."/>
            <person name="Martin F.M."/>
        </authorList>
    </citation>
    <scope>NUCLEOTIDE SEQUENCE</scope>
    <source>
        <strain evidence="8">QP</strain>
    </source>
</reference>
<evidence type="ECO:0000256" key="7">
    <source>
        <dbReference type="SAM" id="SignalP"/>
    </source>
</evidence>
<evidence type="ECO:0000256" key="5">
    <source>
        <dbReference type="SAM" id="MobiDB-lite"/>
    </source>
</evidence>
<feature type="compositionally biased region" description="Low complexity" evidence="5">
    <location>
        <begin position="164"/>
        <end position="189"/>
    </location>
</feature>
<dbReference type="PANTHER" id="PTHR15549">
    <property type="entry name" value="PAIRED IMMUNOGLOBULIN-LIKE TYPE 2 RECEPTOR"/>
    <property type="match status" value="1"/>
</dbReference>
<name>A0AAD4LP22_9AGAM</name>
<keyword evidence="9" id="KW-1185">Reference proteome</keyword>
<proteinExistence type="predicted"/>
<accession>A0AAD4LP22</accession>
<keyword evidence="7" id="KW-0732">Signal</keyword>
<evidence type="ECO:0000256" key="6">
    <source>
        <dbReference type="SAM" id="Phobius"/>
    </source>
</evidence>
<keyword evidence="4 6" id="KW-0472">Membrane</keyword>
<evidence type="ECO:0000256" key="1">
    <source>
        <dbReference type="ARBA" id="ARBA00004167"/>
    </source>
</evidence>
<keyword evidence="2 6" id="KW-0812">Transmembrane</keyword>